<dbReference type="InterPro" id="IPR020814">
    <property type="entry name" value="Ribosomal_S6_plastid/chlpt"/>
</dbReference>
<sequence length="393" mass="42801">MASSSSSSSLASNLVSSPFRPSSFSKPPSFPLLSFSQTLKPFPNTSKLVYRAHSKPTTAVKAQTVDFAGSFYEGGIGSDDDPDSPIGSGTMTAVEEKETPPCPPGLRQYETMSVLRPDMSEDERLALTQKYEEMFTVGAKQGNCFRQLLVAGGGMYVEVFNRGVVPLAYSIKKKNKAGESNTYMDGIYLLFTYFTKPESMGILEQTLNTDDDVIRSSSFKVCQIGLKEESKDKLPIVLFDEELMTKDSQCCVCLGEFEIKEEVLQIPSCKHVFHINCIHHWLHSNSTCPLCRCCVIFPTTKFCTNPLQSRGPIIVPQSGANSHHPQNITSEPQQQEDGGAGSTEQLVIPMEGSASATAQLRDSSGLPELSISMENGGGSTNGETVLHIRTHGP</sequence>
<dbReference type="EMBL" id="JADGMS010000001">
    <property type="protein sequence ID" value="KAF9689214.1"/>
    <property type="molecule type" value="Genomic_DNA"/>
</dbReference>
<dbReference type="Gene3D" id="3.30.40.10">
    <property type="entry name" value="Zinc/RING finger domain, C3HC4 (zinc finger)"/>
    <property type="match status" value="1"/>
</dbReference>
<keyword evidence="2" id="KW-0479">Metal-binding</keyword>
<evidence type="ECO:0000256" key="3">
    <source>
        <dbReference type="SAM" id="MobiDB-lite"/>
    </source>
</evidence>
<dbReference type="GO" id="GO:0008270">
    <property type="term" value="F:zinc ion binding"/>
    <property type="evidence" value="ECO:0007669"/>
    <property type="project" value="UniProtKB-KW"/>
</dbReference>
<feature type="region of interest" description="Disordered" evidence="3">
    <location>
        <begin position="354"/>
        <end position="393"/>
    </location>
</feature>
<dbReference type="HAMAP" id="MF_00360">
    <property type="entry name" value="Ribosomal_bS6"/>
    <property type="match status" value="1"/>
</dbReference>
<proteinExistence type="inferred from homology"/>
<accession>A0A835NAG2</accession>
<dbReference type="CDD" id="cd16461">
    <property type="entry name" value="RING-H2_EL5-like"/>
    <property type="match status" value="1"/>
</dbReference>
<dbReference type="GO" id="GO:0005840">
    <property type="term" value="C:ribosome"/>
    <property type="evidence" value="ECO:0007669"/>
    <property type="project" value="InterPro"/>
</dbReference>
<name>A0A835NAG2_9ROSI</name>
<dbReference type="InterPro" id="IPR013083">
    <property type="entry name" value="Znf_RING/FYVE/PHD"/>
</dbReference>
<comment type="similarity">
    <text evidence="1">Belongs to the bacterial ribosomal protein bS6 family.</text>
</comment>
<dbReference type="Proteomes" id="UP000657918">
    <property type="component" value="Unassembled WGS sequence"/>
</dbReference>
<dbReference type="Pfam" id="PF13639">
    <property type="entry name" value="zf-RING_2"/>
    <property type="match status" value="1"/>
</dbReference>
<keyword evidence="2" id="KW-0863">Zinc-finger</keyword>
<feature type="compositionally biased region" description="Polar residues" evidence="3">
    <location>
        <begin position="318"/>
        <end position="336"/>
    </location>
</feature>
<comment type="caution">
    <text evidence="5">The sequence shown here is derived from an EMBL/GenBank/DDBJ whole genome shotgun (WGS) entry which is preliminary data.</text>
</comment>
<dbReference type="SMART" id="SM00184">
    <property type="entry name" value="RING"/>
    <property type="match status" value="1"/>
</dbReference>
<feature type="region of interest" description="Disordered" evidence="3">
    <location>
        <begin position="314"/>
        <end position="342"/>
    </location>
</feature>
<reference evidence="5 6" key="1">
    <citation type="submission" date="2020-10" db="EMBL/GenBank/DDBJ databases">
        <title>Plant Genome Project.</title>
        <authorList>
            <person name="Zhang R.-G."/>
        </authorList>
    </citation>
    <scope>NUCLEOTIDE SEQUENCE [LARGE SCALE GENOMIC DNA]</scope>
    <source>
        <strain evidence="5">FAFU-HL-1</strain>
        <tissue evidence="5">Leaf</tissue>
    </source>
</reference>
<dbReference type="InterPro" id="IPR014717">
    <property type="entry name" value="Transl_elong_EF1B/ribsomal_bS6"/>
</dbReference>
<dbReference type="Pfam" id="PF01250">
    <property type="entry name" value="Ribosomal_S6"/>
    <property type="match status" value="1"/>
</dbReference>
<dbReference type="OrthoDB" id="2014413at2759"/>
<dbReference type="GO" id="GO:0070181">
    <property type="term" value="F:small ribosomal subunit rRNA binding"/>
    <property type="evidence" value="ECO:0007669"/>
    <property type="project" value="TreeGrafter"/>
</dbReference>
<dbReference type="Gene3D" id="3.30.70.60">
    <property type="match status" value="1"/>
</dbReference>
<feature type="region of interest" description="Disordered" evidence="3">
    <location>
        <begin position="1"/>
        <end position="25"/>
    </location>
</feature>
<gene>
    <name evidence="5" type="ORF">SADUNF_Sadunf01G0068300</name>
</gene>
<keyword evidence="6" id="KW-1185">Reference proteome</keyword>
<keyword evidence="2" id="KW-0862">Zinc</keyword>
<dbReference type="PANTHER" id="PTHR21011:SF16">
    <property type="entry name" value="SMALL RIBOSOMAL SUBUNIT PROTEIN BS6C ALPHA"/>
    <property type="match status" value="1"/>
</dbReference>
<dbReference type="InterPro" id="IPR035980">
    <property type="entry name" value="Ribosomal_bS6_sf"/>
</dbReference>
<dbReference type="InterPro" id="IPR001841">
    <property type="entry name" value="Znf_RING"/>
</dbReference>
<organism evidence="5 6">
    <name type="scientific">Salix dunnii</name>
    <dbReference type="NCBI Taxonomy" id="1413687"/>
    <lineage>
        <taxon>Eukaryota</taxon>
        <taxon>Viridiplantae</taxon>
        <taxon>Streptophyta</taxon>
        <taxon>Embryophyta</taxon>
        <taxon>Tracheophyta</taxon>
        <taxon>Spermatophyta</taxon>
        <taxon>Magnoliopsida</taxon>
        <taxon>eudicotyledons</taxon>
        <taxon>Gunneridae</taxon>
        <taxon>Pentapetalae</taxon>
        <taxon>rosids</taxon>
        <taxon>fabids</taxon>
        <taxon>Malpighiales</taxon>
        <taxon>Salicaceae</taxon>
        <taxon>Saliceae</taxon>
        <taxon>Salix</taxon>
    </lineage>
</organism>
<dbReference type="GO" id="GO:0006412">
    <property type="term" value="P:translation"/>
    <property type="evidence" value="ECO:0007669"/>
    <property type="project" value="InterPro"/>
</dbReference>
<dbReference type="InterPro" id="IPR000529">
    <property type="entry name" value="Ribosomal_bS6"/>
</dbReference>
<evidence type="ECO:0000256" key="1">
    <source>
        <dbReference type="ARBA" id="ARBA00009512"/>
    </source>
</evidence>
<feature type="domain" description="RING-type" evidence="4">
    <location>
        <begin position="250"/>
        <end position="292"/>
    </location>
</feature>
<protein>
    <recommendedName>
        <fullName evidence="4">RING-type domain-containing protein</fullName>
    </recommendedName>
</protein>
<dbReference type="AlphaFoldDB" id="A0A835NAG2"/>
<dbReference type="PROSITE" id="PS50089">
    <property type="entry name" value="ZF_RING_2"/>
    <property type="match status" value="1"/>
</dbReference>
<dbReference type="SUPFAM" id="SSF57850">
    <property type="entry name" value="RING/U-box"/>
    <property type="match status" value="1"/>
</dbReference>
<evidence type="ECO:0000313" key="6">
    <source>
        <dbReference type="Proteomes" id="UP000657918"/>
    </source>
</evidence>
<feature type="region of interest" description="Disordered" evidence="3">
    <location>
        <begin position="76"/>
        <end position="103"/>
    </location>
</feature>
<dbReference type="GO" id="GO:0003735">
    <property type="term" value="F:structural constituent of ribosome"/>
    <property type="evidence" value="ECO:0007669"/>
    <property type="project" value="InterPro"/>
</dbReference>
<evidence type="ECO:0000313" key="5">
    <source>
        <dbReference type="EMBL" id="KAF9689214.1"/>
    </source>
</evidence>
<evidence type="ECO:0000259" key="4">
    <source>
        <dbReference type="PROSITE" id="PS50089"/>
    </source>
</evidence>
<dbReference type="PANTHER" id="PTHR21011">
    <property type="entry name" value="MITOCHONDRIAL 28S RIBOSOMAL PROTEIN S6"/>
    <property type="match status" value="1"/>
</dbReference>
<evidence type="ECO:0000256" key="2">
    <source>
        <dbReference type="PROSITE-ProRule" id="PRU00175"/>
    </source>
</evidence>
<dbReference type="SUPFAM" id="SSF54995">
    <property type="entry name" value="Ribosomal protein S6"/>
    <property type="match status" value="1"/>
</dbReference>